<dbReference type="AlphaFoldDB" id="A0A1B9BA89"/>
<protein>
    <recommendedName>
        <fullName evidence="3">Peptidase M48 domain-containing protein</fullName>
    </recommendedName>
</protein>
<dbReference type="EMBL" id="MAYT01000001">
    <property type="protein sequence ID" value="OCA93010.1"/>
    <property type="molecule type" value="Genomic_DNA"/>
</dbReference>
<dbReference type="Proteomes" id="UP000092578">
    <property type="component" value="Unassembled WGS sequence"/>
</dbReference>
<keyword evidence="2" id="KW-1185">Reference proteome</keyword>
<accession>A0A1B9BA89</accession>
<proteinExistence type="predicted"/>
<comment type="caution">
    <text evidence="1">The sequence shown here is derived from an EMBL/GenBank/DDBJ whole genome shotgun (WGS) entry which is preliminary data.</text>
</comment>
<reference evidence="2" key="1">
    <citation type="submission" date="2016-05" db="EMBL/GenBank/DDBJ databases">
        <authorList>
            <person name="Liu B."/>
            <person name="Wang J."/>
            <person name="Zhu Y."/>
            <person name="Liu G."/>
            <person name="Chen Q."/>
            <person name="Chen Z."/>
            <person name="Lan J."/>
            <person name="Che J."/>
            <person name="Ge C."/>
            <person name="Shi H."/>
            <person name="Pan Z."/>
            <person name="Liu X."/>
        </authorList>
    </citation>
    <scope>NUCLEOTIDE SEQUENCE [LARGE SCALE GENOMIC DNA]</scope>
    <source>
        <strain evidence="2">FJAT-27215</strain>
    </source>
</reference>
<organism evidence="1 2">
    <name type="scientific">Pseudobacillus wudalianchiensis</name>
    <dbReference type="NCBI Taxonomy" id="1743143"/>
    <lineage>
        <taxon>Bacteria</taxon>
        <taxon>Bacillati</taxon>
        <taxon>Bacillota</taxon>
        <taxon>Bacilli</taxon>
        <taxon>Bacillales</taxon>
        <taxon>Bacillaceae</taxon>
        <taxon>Pseudobacillus</taxon>
    </lineage>
</organism>
<sequence>MNFYSLMKKLDQTLTLEIKKEFPGARCVGGKYSPDTHSITLFKQDIAIQCERLLGSLEQMREYEWIIFAHELGHALDEELADLSVRLEETKSVDILAQIELNAWRIAEELIPFVDSHLFARVKEESLRYFSRSPLIS</sequence>
<name>A0A1B9BA89_9BACI</name>
<evidence type="ECO:0000313" key="2">
    <source>
        <dbReference type="Proteomes" id="UP000092578"/>
    </source>
</evidence>
<evidence type="ECO:0008006" key="3">
    <source>
        <dbReference type="Google" id="ProtNLM"/>
    </source>
</evidence>
<gene>
    <name evidence="1" type="ORF">A8F95_03735</name>
</gene>
<evidence type="ECO:0000313" key="1">
    <source>
        <dbReference type="EMBL" id="OCA93010.1"/>
    </source>
</evidence>